<feature type="compositionally biased region" description="Basic residues" evidence="2">
    <location>
        <begin position="657"/>
        <end position="666"/>
    </location>
</feature>
<proteinExistence type="predicted"/>
<gene>
    <name evidence="3" type="ORF">B7463_g10207</name>
</gene>
<dbReference type="Proteomes" id="UP000258309">
    <property type="component" value="Unassembled WGS sequence"/>
</dbReference>
<evidence type="ECO:0000256" key="2">
    <source>
        <dbReference type="SAM" id="MobiDB-lite"/>
    </source>
</evidence>
<feature type="coiled-coil region" evidence="1">
    <location>
        <begin position="217"/>
        <end position="244"/>
    </location>
</feature>
<evidence type="ECO:0000313" key="3">
    <source>
        <dbReference type="EMBL" id="RFU26122.1"/>
    </source>
</evidence>
<feature type="region of interest" description="Disordered" evidence="2">
    <location>
        <begin position="257"/>
        <end position="359"/>
    </location>
</feature>
<organism evidence="3 4">
    <name type="scientific">Scytalidium lignicola</name>
    <name type="common">Hyphomycete</name>
    <dbReference type="NCBI Taxonomy" id="5539"/>
    <lineage>
        <taxon>Eukaryota</taxon>
        <taxon>Fungi</taxon>
        <taxon>Dikarya</taxon>
        <taxon>Ascomycota</taxon>
        <taxon>Pezizomycotina</taxon>
        <taxon>Leotiomycetes</taxon>
        <taxon>Leotiomycetes incertae sedis</taxon>
        <taxon>Scytalidium</taxon>
    </lineage>
</organism>
<feature type="compositionally biased region" description="Basic residues" evidence="2">
    <location>
        <begin position="162"/>
        <end position="172"/>
    </location>
</feature>
<feature type="compositionally biased region" description="Polar residues" evidence="2">
    <location>
        <begin position="343"/>
        <end position="356"/>
    </location>
</feature>
<feature type="coiled-coil region" evidence="1">
    <location>
        <begin position="379"/>
        <end position="406"/>
    </location>
</feature>
<evidence type="ECO:0000313" key="4">
    <source>
        <dbReference type="Proteomes" id="UP000258309"/>
    </source>
</evidence>
<dbReference type="EMBL" id="NCSJ02000283">
    <property type="protein sequence ID" value="RFU26122.1"/>
    <property type="molecule type" value="Genomic_DNA"/>
</dbReference>
<protein>
    <recommendedName>
        <fullName evidence="5">Nuclear RNA binding protein</fullName>
    </recommendedName>
</protein>
<reference evidence="3 4" key="1">
    <citation type="submission" date="2018-05" db="EMBL/GenBank/DDBJ databases">
        <title>Draft genome sequence of Scytalidium lignicola DSM 105466, a ubiquitous saprotrophic fungus.</title>
        <authorList>
            <person name="Buettner E."/>
            <person name="Gebauer A.M."/>
            <person name="Hofrichter M."/>
            <person name="Liers C."/>
            <person name="Kellner H."/>
        </authorList>
    </citation>
    <scope>NUCLEOTIDE SEQUENCE [LARGE SCALE GENOMIC DNA]</scope>
    <source>
        <strain evidence="3 4">DSM 105466</strain>
    </source>
</reference>
<feature type="compositionally biased region" description="Basic and acidic residues" evidence="2">
    <location>
        <begin position="678"/>
        <end position="689"/>
    </location>
</feature>
<comment type="caution">
    <text evidence="3">The sequence shown here is derived from an EMBL/GenBank/DDBJ whole genome shotgun (WGS) entry which is preliminary data.</text>
</comment>
<evidence type="ECO:0008006" key="5">
    <source>
        <dbReference type="Google" id="ProtNLM"/>
    </source>
</evidence>
<feature type="compositionally biased region" description="Polar residues" evidence="2">
    <location>
        <begin position="479"/>
        <end position="491"/>
    </location>
</feature>
<accession>A0A3E2GYQ9</accession>
<feature type="compositionally biased region" description="Polar residues" evidence="2">
    <location>
        <begin position="84"/>
        <end position="107"/>
    </location>
</feature>
<keyword evidence="1" id="KW-0175">Coiled coil</keyword>
<feature type="compositionally biased region" description="Basic and acidic residues" evidence="2">
    <location>
        <begin position="576"/>
        <end position="607"/>
    </location>
</feature>
<sequence>MPNYNQSVLEDPNYVAAEWEVEEHIMDSESKPGAKRLFSNRASIQSGEQAVSSPYSGLIDIHTPGDEETPPGKRPRVTDWPLPSTATPNRSNRVPLQSRTAPNSPSNRRLRSQPRPSRFLEGSMNDRASKQPPLNYIGQQEEDIRERHEQEQLGGYTQTRAFKARTTPHHVKSTSDASVESMESARPTSGIFRFGKSLAASFNPSNWKIWSKQPQQSDQETAEQKVLRERRERAEQTYQELKSTGYFRGNNVIQSSVHNQKAKTHSRSKNTSVPIIDRSSSEGPKPSIDISTVEQKSRRAVAPPAFSYSARARSTTSIQSPTRDHLNDSPFPGQYSDAPARSVSGTQGTPSYNTRTRATEYERHKPLRKLPSRKELEKQQKLVKRVSNLEAKLDLARRELARTMRQSHLSQPTQSNTPGFMPSGLATLPSERLLNGYLSPDEAMSDGPGSPEIGKAFTTDQTASTHHSEPFEFQREARQASSNPESVTSNMQDDDIMQSVEMHTEDSTIEQVTRDAFAMADVTNEEGSYRLPAIDDRQSRTRSKKRKGTFEDLGKDSQSFHKKSDSTSQVPPQIRENQKDGGSQKEQGAKLRKSAPESRRTKLDMKHNAANALDLTEDQQSNPNGTSDPTSPPVPRDRDLIEKEPNVPANKPPAKLTKSKIPRKKPSSVLEHKKPRGQPREEALSDNRNKNQVNHTDIISEDIPPVPKIPKAVRLASGEIIRTSNDSSRRITLSMTASERNEKRIQNSQNNDPFEWPEDVF</sequence>
<feature type="region of interest" description="Disordered" evidence="2">
    <location>
        <begin position="440"/>
        <end position="493"/>
    </location>
</feature>
<feature type="compositionally biased region" description="Polar residues" evidence="2">
    <location>
        <begin position="312"/>
        <end position="321"/>
    </location>
</feature>
<feature type="compositionally biased region" description="Polar residues" evidence="2">
    <location>
        <begin position="618"/>
        <end position="629"/>
    </location>
</feature>
<dbReference type="OMA" id="RSNDWPL"/>
<feature type="compositionally biased region" description="Basic and acidic residues" evidence="2">
    <location>
        <begin position="635"/>
        <end position="645"/>
    </location>
</feature>
<feature type="region of interest" description="Disordered" evidence="2">
    <location>
        <begin position="528"/>
        <end position="705"/>
    </location>
</feature>
<feature type="compositionally biased region" description="Basic and acidic residues" evidence="2">
    <location>
        <begin position="466"/>
        <end position="478"/>
    </location>
</feature>
<feature type="compositionally biased region" description="Polar residues" evidence="2">
    <location>
        <begin position="40"/>
        <end position="55"/>
    </location>
</feature>
<dbReference type="OrthoDB" id="5226996at2759"/>
<feature type="compositionally biased region" description="Basic and acidic residues" evidence="2">
    <location>
        <begin position="142"/>
        <end position="151"/>
    </location>
</feature>
<dbReference type="STRING" id="5539.A0A3E2GYQ9"/>
<feature type="compositionally biased region" description="Basic and acidic residues" evidence="2">
    <location>
        <begin position="548"/>
        <end position="565"/>
    </location>
</feature>
<dbReference type="AlphaFoldDB" id="A0A3E2GYQ9"/>
<evidence type="ECO:0000256" key="1">
    <source>
        <dbReference type="SAM" id="Coils"/>
    </source>
</evidence>
<keyword evidence="4" id="KW-1185">Reference proteome</keyword>
<name>A0A3E2GYQ9_SCYLI</name>
<feature type="region of interest" description="Disordered" evidence="2">
    <location>
        <begin position="37"/>
        <end position="182"/>
    </location>
</feature>
<feature type="non-terminal residue" evidence="3">
    <location>
        <position position="761"/>
    </location>
</feature>
<feature type="non-terminal residue" evidence="3">
    <location>
        <position position="1"/>
    </location>
</feature>
<feature type="region of interest" description="Disordered" evidence="2">
    <location>
        <begin position="736"/>
        <end position="761"/>
    </location>
</feature>